<protein>
    <submittedName>
        <fullName evidence="5">DUF4352 domain-containing protein</fullName>
    </submittedName>
</protein>
<evidence type="ECO:0000256" key="3">
    <source>
        <dbReference type="SAM" id="Phobius"/>
    </source>
</evidence>
<proteinExistence type="predicted"/>
<gene>
    <name evidence="5" type="ORF">JOL79_14355</name>
</gene>
<sequence length="228" mass="24436">MAVTHPGIHPETRPAGRAGERPRRKRRSVTARIAAAVAGLAFAAGAVYVQTLAMPVEQSDSFLTHRGTIGQAVVTDRFTVKVASVGAARAVDTVDFRGKVAKVATSNLFLLVNVVATTPREPMQLIPSGPFLLTEDGRRYQPTDKVDKTLTVFNKWIQPGLWSSGVLVFEVPTEAVEGARLVVVPPVAAVVVDDFAPEAEIDLGLSKTATERLLSRTEDYHPLAGKTS</sequence>
<comment type="caution">
    <text evidence="5">The sequence shown here is derived from an EMBL/GenBank/DDBJ whole genome shotgun (WGS) entry which is preliminary data.</text>
</comment>
<dbReference type="AlphaFoldDB" id="A0A941AQP3"/>
<dbReference type="InterPro" id="IPR029050">
    <property type="entry name" value="Immunoprotect_excell_Ig-like"/>
</dbReference>
<evidence type="ECO:0000256" key="1">
    <source>
        <dbReference type="ARBA" id="ARBA00022729"/>
    </source>
</evidence>
<keyword evidence="3" id="KW-1133">Transmembrane helix</keyword>
<reference evidence="5" key="1">
    <citation type="submission" date="2021-02" db="EMBL/GenBank/DDBJ databases">
        <title>Draft genome sequence of Microbispora sp. RL4-1S isolated from rice leaves in Thailand.</title>
        <authorList>
            <person name="Muangham S."/>
            <person name="Duangmal K."/>
        </authorList>
    </citation>
    <scope>NUCLEOTIDE SEQUENCE</scope>
    <source>
        <strain evidence="5">RL4-1S</strain>
    </source>
</reference>
<keyword evidence="3" id="KW-0472">Membrane</keyword>
<feature type="compositionally biased region" description="Basic and acidic residues" evidence="2">
    <location>
        <begin position="8"/>
        <end position="21"/>
    </location>
</feature>
<accession>A0A941AQP3</accession>
<dbReference type="EMBL" id="JAFCNB010000006">
    <property type="protein sequence ID" value="MBP2704999.1"/>
    <property type="molecule type" value="Genomic_DNA"/>
</dbReference>
<dbReference type="Proteomes" id="UP000674234">
    <property type="component" value="Unassembled WGS sequence"/>
</dbReference>
<keyword evidence="3" id="KW-0812">Transmembrane</keyword>
<evidence type="ECO:0000313" key="5">
    <source>
        <dbReference type="EMBL" id="MBP2704999.1"/>
    </source>
</evidence>
<keyword evidence="6" id="KW-1185">Reference proteome</keyword>
<feature type="region of interest" description="Disordered" evidence="2">
    <location>
        <begin position="1"/>
        <end position="26"/>
    </location>
</feature>
<dbReference type="InterPro" id="IPR029051">
    <property type="entry name" value="DUF4352"/>
</dbReference>
<dbReference type="Pfam" id="PF11611">
    <property type="entry name" value="DUF4352"/>
    <property type="match status" value="1"/>
</dbReference>
<dbReference type="Gene3D" id="2.60.40.1240">
    <property type="match status" value="1"/>
</dbReference>
<name>A0A941AQP3_9ACTN</name>
<organism evidence="5 6">
    <name type="scientific">Microbispora oryzae</name>
    <dbReference type="NCBI Taxonomy" id="2806554"/>
    <lineage>
        <taxon>Bacteria</taxon>
        <taxon>Bacillati</taxon>
        <taxon>Actinomycetota</taxon>
        <taxon>Actinomycetes</taxon>
        <taxon>Streptosporangiales</taxon>
        <taxon>Streptosporangiaceae</taxon>
        <taxon>Microbispora</taxon>
    </lineage>
</organism>
<feature type="domain" description="DUF4352" evidence="4">
    <location>
        <begin position="69"/>
        <end position="186"/>
    </location>
</feature>
<feature type="transmembrane region" description="Helical" evidence="3">
    <location>
        <begin position="29"/>
        <end position="49"/>
    </location>
</feature>
<evidence type="ECO:0000256" key="2">
    <source>
        <dbReference type="SAM" id="MobiDB-lite"/>
    </source>
</evidence>
<dbReference type="RefSeq" id="WP_210156271.1">
    <property type="nucleotide sequence ID" value="NZ_JAFCNB010000006.1"/>
</dbReference>
<evidence type="ECO:0000259" key="4">
    <source>
        <dbReference type="Pfam" id="PF11611"/>
    </source>
</evidence>
<evidence type="ECO:0000313" key="6">
    <source>
        <dbReference type="Proteomes" id="UP000674234"/>
    </source>
</evidence>
<keyword evidence="1" id="KW-0732">Signal</keyword>